<dbReference type="Pfam" id="PF13426">
    <property type="entry name" value="PAS_9"/>
    <property type="match status" value="2"/>
</dbReference>
<dbReference type="InterPro" id="IPR001610">
    <property type="entry name" value="PAC"/>
</dbReference>
<dbReference type="GO" id="GO:0005634">
    <property type="term" value="C:nucleus"/>
    <property type="evidence" value="ECO:0007669"/>
    <property type="project" value="TreeGrafter"/>
</dbReference>
<evidence type="ECO:0000256" key="3">
    <source>
        <dbReference type="ARBA" id="ARBA00022630"/>
    </source>
</evidence>
<sequence>MESQLGLCEESFDLRYSGWVREALNELPDCFTITDPCASGHPIVFASNGFLKMVGYSKEEVIGRNGRMFQGPDTDRRSIMVIREAIREERGVEISMLNYRKDGTPFWMLFQMCPVFSKEDGRVINFVGVQVPLSRRPRFSGLRLRSEMSLYEDGGGVRDIRCCRREVCSDSVLERGRASSVESVSSLDEQEDEINKPCQANELEKTRASVAINNILSVLTHYSEYTGRSVCGKRCCSTANSRLVSSLNISLGRIKQSFVLTDALLPELPIVYASEAFLKLTGYTRHEVLGRNCRFLSGTGTDPTTQFQIRECIRSQQACSVRILNYRKDRTSFWNFLHISPVRNASGKVSFFVGIQIDDHCNDREAHELIPEMRQLSVVGAIRVAVRGLSMGASTS</sequence>
<keyword evidence="1" id="KW-0600">Photoreceptor protein</keyword>
<dbReference type="EMBL" id="KU701573">
    <property type="protein sequence ID" value="AML79156.1"/>
    <property type="molecule type" value="mRNA"/>
</dbReference>
<dbReference type="SMART" id="SM00086">
    <property type="entry name" value="PAC"/>
    <property type="match status" value="2"/>
</dbReference>
<name>A0A126X396_9LAMI</name>
<dbReference type="AlphaFoldDB" id="A0A126X396"/>
<feature type="domain" description="PAS" evidence="7">
    <location>
        <begin position="270"/>
        <end position="292"/>
    </location>
</feature>
<organism evidence="9">
    <name type="scientific">Clinopodium serpyllifolium subsp. fruticosum</name>
    <dbReference type="NCBI Taxonomy" id="306389"/>
    <lineage>
        <taxon>Eukaryota</taxon>
        <taxon>Viridiplantae</taxon>
        <taxon>Streptophyta</taxon>
        <taxon>Embryophyta</taxon>
        <taxon>Tracheophyta</taxon>
        <taxon>Spermatophyta</taxon>
        <taxon>Magnoliopsida</taxon>
        <taxon>eudicotyledons</taxon>
        <taxon>Gunneridae</taxon>
        <taxon>Pentapetalae</taxon>
        <taxon>asterids</taxon>
        <taxon>lamiids</taxon>
        <taxon>Lamiales</taxon>
        <taxon>Lamiaceae</taxon>
        <taxon>Nepetoideae</taxon>
        <taxon>Mentheae</taxon>
        <taxon>Clinopodium</taxon>
    </lineage>
</organism>
<evidence type="ECO:0000256" key="4">
    <source>
        <dbReference type="ARBA" id="ARBA00022643"/>
    </source>
</evidence>
<evidence type="ECO:0000256" key="5">
    <source>
        <dbReference type="ARBA" id="ARBA00022991"/>
    </source>
</evidence>
<dbReference type="PANTHER" id="PTHR47429">
    <property type="entry name" value="PROTEIN TWIN LOV 1"/>
    <property type="match status" value="1"/>
</dbReference>
<keyword evidence="4" id="KW-0288">FMN</keyword>
<feature type="domain" description="PAC" evidence="8">
    <location>
        <begin position="90"/>
        <end position="145"/>
    </location>
</feature>
<dbReference type="PROSITE" id="PS50112">
    <property type="entry name" value="PAS"/>
    <property type="match status" value="2"/>
</dbReference>
<evidence type="ECO:0000259" key="8">
    <source>
        <dbReference type="PROSITE" id="PS50113"/>
    </source>
</evidence>
<feature type="domain" description="PAC" evidence="8">
    <location>
        <begin position="317"/>
        <end position="371"/>
    </location>
</feature>
<accession>A0A126X396</accession>
<dbReference type="PROSITE" id="PS50113">
    <property type="entry name" value="PAC"/>
    <property type="match status" value="2"/>
</dbReference>
<dbReference type="FunFam" id="3.30.450.20:FF:000153">
    <property type="entry name" value="Protein TWIN LOV 1 isoform D"/>
    <property type="match status" value="1"/>
</dbReference>
<evidence type="ECO:0000259" key="7">
    <source>
        <dbReference type="PROSITE" id="PS50112"/>
    </source>
</evidence>
<evidence type="ECO:0000313" key="9">
    <source>
        <dbReference type="EMBL" id="AML79156.1"/>
    </source>
</evidence>
<keyword evidence="6" id="KW-0675">Receptor</keyword>
<evidence type="ECO:0000256" key="1">
    <source>
        <dbReference type="ARBA" id="ARBA00022543"/>
    </source>
</evidence>
<dbReference type="CDD" id="cd00130">
    <property type="entry name" value="PAS"/>
    <property type="match status" value="2"/>
</dbReference>
<evidence type="ECO:0000256" key="2">
    <source>
        <dbReference type="ARBA" id="ARBA00022606"/>
    </source>
</evidence>
<protein>
    <submittedName>
        <fullName evidence="9">Putative LOV domain-containing protein</fullName>
    </submittedName>
</protein>
<evidence type="ECO:0000256" key="6">
    <source>
        <dbReference type="ARBA" id="ARBA00023170"/>
    </source>
</evidence>
<proteinExistence type="evidence at transcript level"/>
<dbReference type="SUPFAM" id="SSF55785">
    <property type="entry name" value="PYP-like sensor domain (PAS domain)"/>
    <property type="match status" value="2"/>
</dbReference>
<dbReference type="GO" id="GO:0009637">
    <property type="term" value="P:response to blue light"/>
    <property type="evidence" value="ECO:0007669"/>
    <property type="project" value="UniProtKB-ARBA"/>
</dbReference>
<feature type="domain" description="PAS" evidence="7">
    <location>
        <begin position="20"/>
        <end position="89"/>
    </location>
</feature>
<dbReference type="GO" id="GO:0009881">
    <property type="term" value="F:photoreceptor activity"/>
    <property type="evidence" value="ECO:0007669"/>
    <property type="project" value="UniProtKB-KW"/>
</dbReference>
<keyword evidence="5" id="KW-0157">Chromophore</keyword>
<dbReference type="InterPro" id="IPR000700">
    <property type="entry name" value="PAS-assoc_C"/>
</dbReference>
<dbReference type="NCBIfam" id="TIGR00229">
    <property type="entry name" value="sensory_box"/>
    <property type="match status" value="2"/>
</dbReference>
<keyword evidence="2" id="KW-0716">Sensory transduction</keyword>
<dbReference type="SMART" id="SM00091">
    <property type="entry name" value="PAS"/>
    <property type="match status" value="2"/>
</dbReference>
<dbReference type="PANTHER" id="PTHR47429:SF2">
    <property type="entry name" value="PROTEIN TWIN LOV 1"/>
    <property type="match status" value="1"/>
</dbReference>
<dbReference type="InterPro" id="IPR000014">
    <property type="entry name" value="PAS"/>
</dbReference>
<reference evidence="9" key="1">
    <citation type="journal article" date="2016" name="Proc. Natl. Acad. Sci. U.S.A.">
        <title>Functional and topological diversity of LOV domain photoreceptors.</title>
        <authorList>
            <person name="Glantz S.T."/>
            <person name="Carpenter E.J."/>
            <person name="Melkonian M."/>
            <person name="Gardner K.H."/>
            <person name="Boyden E.S."/>
            <person name="Wong G.K."/>
            <person name="Chow B.Y."/>
        </authorList>
    </citation>
    <scope>NUCLEOTIDE SEQUENCE</scope>
    <source>
        <strain evidence="9">WHNV_2045148</strain>
    </source>
</reference>
<keyword evidence="3" id="KW-0285">Flavoprotein</keyword>
<dbReference type="InterPro" id="IPR035965">
    <property type="entry name" value="PAS-like_dom_sf"/>
</dbReference>
<dbReference type="Gene3D" id="3.30.450.20">
    <property type="entry name" value="PAS domain"/>
    <property type="match status" value="2"/>
</dbReference>